<evidence type="ECO:0000313" key="2">
    <source>
        <dbReference type="Proteomes" id="UP000001396"/>
    </source>
</evidence>
<sequence>MEPVTQILRKVKITLVGDNNVGRLSYLKTIVDGADDFKPSTENPSVFVRLPHILDSDFNQFYLELVKQESAVTMI</sequence>
<organism evidence="1 2">
    <name type="scientific">Heterostelium pallidum (strain ATCC 26659 / Pp 5 / PN500)</name>
    <name type="common">Cellular slime mold</name>
    <name type="synonym">Polysphondylium pallidum</name>
    <dbReference type="NCBI Taxonomy" id="670386"/>
    <lineage>
        <taxon>Eukaryota</taxon>
        <taxon>Amoebozoa</taxon>
        <taxon>Evosea</taxon>
        <taxon>Eumycetozoa</taxon>
        <taxon>Dictyostelia</taxon>
        <taxon>Acytosteliales</taxon>
        <taxon>Acytosteliaceae</taxon>
        <taxon>Heterostelium</taxon>
    </lineage>
</organism>
<reference evidence="1 2" key="1">
    <citation type="journal article" date="2011" name="Genome Res.">
        <title>Phylogeny-wide analysis of social amoeba genomes highlights ancient origins for complex intercellular communication.</title>
        <authorList>
            <person name="Heidel A.J."/>
            <person name="Lawal H.M."/>
            <person name="Felder M."/>
            <person name="Schilde C."/>
            <person name="Helps N.R."/>
            <person name="Tunggal B."/>
            <person name="Rivero F."/>
            <person name="John U."/>
            <person name="Schleicher M."/>
            <person name="Eichinger L."/>
            <person name="Platzer M."/>
            <person name="Noegel A.A."/>
            <person name="Schaap P."/>
            <person name="Gloeckner G."/>
        </authorList>
    </citation>
    <scope>NUCLEOTIDE SEQUENCE [LARGE SCALE GENOMIC DNA]</scope>
    <source>
        <strain evidence="2">ATCC 26659 / Pp 5 / PN500</strain>
    </source>
</reference>
<dbReference type="AlphaFoldDB" id="D3BRC9"/>
<proteinExistence type="predicted"/>
<dbReference type="InParanoid" id="D3BRC9"/>
<keyword evidence="2" id="KW-1185">Reference proteome</keyword>
<dbReference type="EMBL" id="ADBJ01000050">
    <property type="protein sequence ID" value="EFA75961.1"/>
    <property type="molecule type" value="Genomic_DNA"/>
</dbReference>
<dbReference type="GeneID" id="31366006"/>
<name>D3BRC9_HETP5</name>
<evidence type="ECO:0000313" key="1">
    <source>
        <dbReference type="EMBL" id="EFA75961.1"/>
    </source>
</evidence>
<dbReference type="Proteomes" id="UP000001396">
    <property type="component" value="Unassembled WGS sequence"/>
</dbReference>
<protein>
    <submittedName>
        <fullName evidence="1">Uncharacterized protein</fullName>
    </submittedName>
</protein>
<dbReference type="RefSeq" id="XP_020428095.1">
    <property type="nucleotide sequence ID" value="XM_020581308.1"/>
</dbReference>
<accession>D3BRC9</accession>
<comment type="caution">
    <text evidence="1">The sequence shown here is derived from an EMBL/GenBank/DDBJ whole genome shotgun (WGS) entry which is preliminary data.</text>
</comment>
<gene>
    <name evidence="1" type="ORF">PPL_10537</name>
</gene>